<sequence length="718" mass="81371">MAPPPSSIRMDKMPSNFNPVGYPCRSCAQTQEYAGADVFIDKNNKAITSMRMKPLARGVVLGVNYTRTYFRIHIAPEDSIYYRNIGDIGWVPGNWLDVGPQRKHGNQITVREGVSLAILDRSLHYEINVFGLDATTSVLALFFKGCWETKDILTFIPEENWRNFQELGGPIAVAKLIVNGIRKAAPGYLNLLNSGAEYTFRQAQSHGRPFTADDKDRLVIYAREYWNWLNKPDKKPAQYWGYTSIGEDRNMYNDIAMIYENHFHQIYARDHQDHEVRVMCEFEDERLQPWAEQALICINRSQAPFCKDAEPSAIVLESLDAMELGPNPNDEAIRVEAADKKIQARLLIEVFAKAVAKVPRFKGGAFGQNWYGVVGLNHDSPVNAWGKQERHFVTRTRNPGVSTIYRTVPRPPISYETMKTWAFPSLISGTYNKGLHNFAVSAENDPKPPEGVRVSAVFEIMDDGKQHEVPWARVPTVGMYRNWSAANALGLRFEWKEGDQFKKMPWQNLHAYSYETTAEDTTDVGTGALHSYATAEGIRRYLEQETVTNPGAWFRNYGTARILDVSYDHLTQTTTLKEIFPGPPITLKQSFELTSQEIEDQLVAAGFERDRIGDKRGKLDTNRRSCDKCFLISGGDSGPRGRTCLKTTHSAYHPNCDKKKSCMHCLVAGMPCTFTNTRDLCNSDSMKDALTWLLLDPRCGTRNRFIADTIDPKLVEVR</sequence>
<dbReference type="EMBL" id="JASGXD010000009">
    <property type="protein sequence ID" value="KAK6003465.1"/>
    <property type="molecule type" value="Genomic_DNA"/>
</dbReference>
<dbReference type="Proteomes" id="UP001341245">
    <property type="component" value="Unassembled WGS sequence"/>
</dbReference>
<comment type="caution">
    <text evidence="1">The sequence shown here is derived from an EMBL/GenBank/DDBJ whole genome shotgun (WGS) entry which is preliminary data.</text>
</comment>
<name>A0ABR0TGC3_AURPU</name>
<protein>
    <submittedName>
        <fullName evidence="1">Uncharacterized protein</fullName>
    </submittedName>
</protein>
<accession>A0ABR0TGC3</accession>
<organism evidence="1 2">
    <name type="scientific">Aureobasidium pullulans</name>
    <name type="common">Black yeast</name>
    <name type="synonym">Pullularia pullulans</name>
    <dbReference type="NCBI Taxonomy" id="5580"/>
    <lineage>
        <taxon>Eukaryota</taxon>
        <taxon>Fungi</taxon>
        <taxon>Dikarya</taxon>
        <taxon>Ascomycota</taxon>
        <taxon>Pezizomycotina</taxon>
        <taxon>Dothideomycetes</taxon>
        <taxon>Dothideomycetidae</taxon>
        <taxon>Dothideales</taxon>
        <taxon>Saccotheciaceae</taxon>
        <taxon>Aureobasidium</taxon>
    </lineage>
</organism>
<proteinExistence type="predicted"/>
<reference evidence="1 2" key="1">
    <citation type="submission" date="2023-11" db="EMBL/GenBank/DDBJ databases">
        <title>Draft genome sequence and annotation of the polyextremotolerant black yeast-like fungus Aureobasidium pullulans NRRL 62042.</title>
        <authorList>
            <person name="Dielentheis-Frenken M.R.E."/>
            <person name="Wibberg D."/>
            <person name="Blank L.M."/>
            <person name="Tiso T."/>
        </authorList>
    </citation>
    <scope>NUCLEOTIDE SEQUENCE [LARGE SCALE GENOMIC DNA]</scope>
    <source>
        <strain evidence="1 2">NRRL 62042</strain>
    </source>
</reference>
<keyword evidence="2" id="KW-1185">Reference proteome</keyword>
<evidence type="ECO:0000313" key="2">
    <source>
        <dbReference type="Proteomes" id="UP001341245"/>
    </source>
</evidence>
<gene>
    <name evidence="1" type="ORF">QM012_009236</name>
</gene>
<evidence type="ECO:0000313" key="1">
    <source>
        <dbReference type="EMBL" id="KAK6003465.1"/>
    </source>
</evidence>